<feature type="binding site" evidence="7">
    <location>
        <position position="361"/>
    </location>
    <ligand>
        <name>phosphoenolpyruvate</name>
        <dbReference type="ChEBI" id="CHEBI:58702"/>
    </ligand>
</feature>
<dbReference type="InterPro" id="IPR023198">
    <property type="entry name" value="PGP-like_dom2"/>
</dbReference>
<comment type="pathway">
    <text evidence="1 7">Metabolic intermediate biosynthesis; chorismate biosynthesis; chorismate from D-erythrose 4-phosphate and phosphoenolpyruvate: step 6/7.</text>
</comment>
<evidence type="ECO:0000313" key="10">
    <source>
        <dbReference type="Proteomes" id="UP000003136"/>
    </source>
</evidence>
<dbReference type="GO" id="GO:0009073">
    <property type="term" value="P:aromatic amino acid family biosynthetic process"/>
    <property type="evidence" value="ECO:0007669"/>
    <property type="project" value="UniProtKB-KW"/>
</dbReference>
<keyword evidence="3 7" id="KW-0028">Amino-acid biosynthesis</keyword>
<dbReference type="Gene3D" id="1.10.150.240">
    <property type="entry name" value="Putative phosphatase, domain 2"/>
    <property type="match status" value="1"/>
</dbReference>
<comment type="caution">
    <text evidence="9">The sequence shown here is derived from an EMBL/GenBank/DDBJ whole genome shotgun (WGS) entry which is preliminary data.</text>
</comment>
<keyword evidence="5 7" id="KW-0057">Aromatic amino acid biosynthesis</keyword>
<dbReference type="GO" id="GO:0005737">
    <property type="term" value="C:cytoplasm"/>
    <property type="evidence" value="ECO:0007669"/>
    <property type="project" value="UniProtKB-SubCell"/>
</dbReference>
<reference evidence="9 10" key="1">
    <citation type="submission" date="2008-11" db="EMBL/GenBank/DDBJ databases">
        <title>Draft genome sequence of Bacteroides pectinophilus (ATCC 43243).</title>
        <authorList>
            <person name="Sudarsanam P."/>
            <person name="Ley R."/>
            <person name="Guruge J."/>
            <person name="Turnbaugh P.J."/>
            <person name="Mahowald M."/>
            <person name="Liep D."/>
            <person name="Gordon J."/>
        </authorList>
    </citation>
    <scope>NUCLEOTIDE SEQUENCE [LARGE SCALE GENOMIC DNA]</scope>
    <source>
        <strain evidence="9 10">ATCC 43243</strain>
    </source>
</reference>
<dbReference type="GO" id="GO:0008652">
    <property type="term" value="P:amino acid biosynthetic process"/>
    <property type="evidence" value="ECO:0007669"/>
    <property type="project" value="UniProtKB-KW"/>
</dbReference>
<dbReference type="InterPro" id="IPR001986">
    <property type="entry name" value="Enolpyruvate_Tfrase_dom"/>
</dbReference>
<feature type="domain" description="Enolpyruvate transferase" evidence="8">
    <location>
        <begin position="32"/>
        <end position="438"/>
    </location>
</feature>
<dbReference type="Pfam" id="PF00275">
    <property type="entry name" value="EPSP_synthase"/>
    <property type="match status" value="1"/>
</dbReference>
<dbReference type="eggNOG" id="COG0128">
    <property type="taxonomic scope" value="Bacteria"/>
</dbReference>
<protein>
    <recommendedName>
        <fullName evidence="7">3-phosphoshikimate 1-carboxyvinyltransferase</fullName>
        <ecNumber evidence="7">2.5.1.19</ecNumber>
    </recommendedName>
    <alternativeName>
        <fullName evidence="7">5-enolpyruvylshikimate-3-phosphate synthase</fullName>
        <shortName evidence="7">EPSP synthase</shortName>
        <shortName evidence="7">EPSPS</shortName>
    </alternativeName>
</protein>
<accession>B7ARJ2</accession>
<comment type="subunit">
    <text evidence="7">Monomer.</text>
</comment>
<feature type="binding site" evidence="7">
    <location>
        <position position="111"/>
    </location>
    <ligand>
        <name>phosphoenolpyruvate</name>
        <dbReference type="ChEBI" id="CHEBI:58702"/>
    </ligand>
</feature>
<dbReference type="AlphaFoldDB" id="B7ARJ2"/>
<dbReference type="GO" id="GO:0003866">
    <property type="term" value="F:3-phosphoshikimate 1-carboxyvinyltransferase activity"/>
    <property type="evidence" value="ECO:0007669"/>
    <property type="project" value="UniProtKB-UniRule"/>
</dbReference>
<feature type="binding site" evidence="7">
    <location>
        <position position="187"/>
    </location>
    <ligand>
        <name>phosphoenolpyruvate</name>
        <dbReference type="ChEBI" id="CHEBI:58702"/>
    </ligand>
</feature>
<dbReference type="SUPFAM" id="SSF56784">
    <property type="entry name" value="HAD-like"/>
    <property type="match status" value="1"/>
</dbReference>
<dbReference type="InterPro" id="IPR013792">
    <property type="entry name" value="RNA3'P_cycl/enolpyr_Trfase_a/b"/>
</dbReference>
<feature type="binding site" evidence="7">
    <location>
        <position position="404"/>
    </location>
    <ligand>
        <name>phosphoenolpyruvate</name>
        <dbReference type="ChEBI" id="CHEBI:58702"/>
    </ligand>
</feature>
<feature type="binding site" evidence="7">
    <location>
        <position position="43"/>
    </location>
    <ligand>
        <name>3-phosphoshikimate</name>
        <dbReference type="ChEBI" id="CHEBI:145989"/>
    </ligand>
</feature>
<evidence type="ECO:0000313" key="9">
    <source>
        <dbReference type="EMBL" id="EEC57188.1"/>
    </source>
</evidence>
<feature type="binding site" evidence="7">
    <location>
        <position position="38"/>
    </location>
    <ligand>
        <name>phosphoenolpyruvate</name>
        <dbReference type="ChEBI" id="CHEBI:58702"/>
    </ligand>
</feature>
<dbReference type="HOGENOM" id="CLU_406924_0_0_9"/>
<feature type="binding site" evidence="7">
    <location>
        <position position="186"/>
    </location>
    <ligand>
        <name>3-phosphoshikimate</name>
        <dbReference type="ChEBI" id="CHEBI:145989"/>
    </ligand>
</feature>
<evidence type="ECO:0000256" key="4">
    <source>
        <dbReference type="ARBA" id="ARBA00022679"/>
    </source>
</evidence>
<dbReference type="CDD" id="cd01556">
    <property type="entry name" value="EPSP_synthase"/>
    <property type="match status" value="1"/>
</dbReference>
<keyword evidence="4 7" id="KW-0808">Transferase</keyword>
<dbReference type="InterPro" id="IPR023214">
    <property type="entry name" value="HAD_sf"/>
</dbReference>
<comment type="caution">
    <text evidence="7">Lacks conserved residue(s) required for the propagation of feature annotation.</text>
</comment>
<dbReference type="InterPro" id="IPR006264">
    <property type="entry name" value="EPSP_synthase"/>
</dbReference>
<dbReference type="STRING" id="483218.BACPEC_01696"/>
<dbReference type="eggNOG" id="COG1011">
    <property type="taxonomic scope" value="Bacteria"/>
</dbReference>
<keyword evidence="7" id="KW-0963">Cytoplasm</keyword>
<dbReference type="SFLD" id="SFLDS00003">
    <property type="entry name" value="Haloacid_Dehalogenase"/>
    <property type="match status" value="1"/>
</dbReference>
<comment type="subcellular location">
    <subcellularLocation>
        <location evidence="7">Cytoplasm</location>
    </subcellularLocation>
</comment>
<dbReference type="Gene3D" id="3.65.10.10">
    <property type="entry name" value="Enolpyruvate transferase domain"/>
    <property type="match status" value="2"/>
</dbReference>
<gene>
    <name evidence="7" type="primary">aroA</name>
    <name evidence="9" type="ORF">BACPEC_01696</name>
</gene>
<dbReference type="EC" id="2.5.1.19" evidence="7"/>
<sequence length="675" mass="75271">MRNNMQNNMQKDMMVNDTYEVKRLCNRGPFCVKVPGSKSITNRALMLAAMSERRCELTGVLFSDDSRAFLDCLGRLGFELIIDEENERVVIQGTGGVIPNNTASVDVRSAGTAARFLTVMLALAGGDYEMNSSKQMAKRPMEPLLKILRDGGVEFEFLGEEGHFPFIMHSHDIHLSSVTVDTTVSSQFTSALLMAGTLLDAGLDINVTGSRTEGSYIKMTLSMLEQFGISYTRHDSGYRVAGHQSYGLGSYVVEPDISAASYFYSMAPILGCDVRVERVHRPSLQGDMKYVETLGTLGCVLEESKEGLWVKGSGVSSYHGITIDMNDFSDQTMTMAAVAVYADTPTSIYNVGHIRYQESDRMAAIINELTGMGIKCEEIPQYDGIRIFPGKPQPVEVETYEDHRIAMAMSLTGLGADGVVIKNPGCCRKTFENYFEVLDSLYTKADVDVILLDNDNTIMDFDECARRAVAISLEKAGIHAGKADTAVGFADRFLVHNTSMWQKLERREITRQELLDTRWQLFFEKEGIDYDGKAFEAIYRDELTKQHVLYEGALELLKYLSERYDVYIATNGITRTQTRRIAESGVGKYIKGCFISEQIGADKPSEKYFDACMNGIGIYDRSRVMIIGDSLTSDMKGGVQYGIKTCWLNRAGAVRPQGLHCDYVVKCYEDIERIL</sequence>
<evidence type="ECO:0000259" key="8">
    <source>
        <dbReference type="Pfam" id="PF00275"/>
    </source>
</evidence>
<feature type="binding site" evidence="7">
    <location>
        <position position="139"/>
    </location>
    <ligand>
        <name>phosphoenolpyruvate</name>
        <dbReference type="ChEBI" id="CHEBI:58702"/>
    </ligand>
</feature>
<evidence type="ECO:0000256" key="7">
    <source>
        <dbReference type="HAMAP-Rule" id="MF_00210"/>
    </source>
</evidence>
<feature type="binding site" evidence="7">
    <location>
        <position position="429"/>
    </location>
    <ligand>
        <name>phosphoenolpyruvate</name>
        <dbReference type="ChEBI" id="CHEBI:58702"/>
    </ligand>
</feature>
<dbReference type="InterPro" id="IPR036412">
    <property type="entry name" value="HAD-like_sf"/>
</dbReference>
<feature type="binding site" evidence="7">
    <location>
        <position position="330"/>
    </location>
    <ligand>
        <name>3-phosphoshikimate</name>
        <dbReference type="ChEBI" id="CHEBI:145989"/>
    </ligand>
</feature>
<dbReference type="SUPFAM" id="SSF55205">
    <property type="entry name" value="EPT/RTPC-like"/>
    <property type="match status" value="1"/>
</dbReference>
<organism evidence="9 10">
    <name type="scientific">[Bacteroides] pectinophilus ATCC 43243</name>
    <dbReference type="NCBI Taxonomy" id="483218"/>
    <lineage>
        <taxon>Bacteria</taxon>
        <taxon>Bacillati</taxon>
        <taxon>Bacillota</taxon>
        <taxon>Clostridia</taxon>
        <taxon>Eubacteriales</taxon>
    </lineage>
</organism>
<feature type="binding site" evidence="7">
    <location>
        <position position="38"/>
    </location>
    <ligand>
        <name>3-phosphoshikimate</name>
        <dbReference type="ChEBI" id="CHEBI:145989"/>
    </ligand>
</feature>
<feature type="binding site" evidence="7">
    <location>
        <position position="357"/>
    </location>
    <ligand>
        <name>3-phosphoshikimate</name>
        <dbReference type="ChEBI" id="CHEBI:145989"/>
    </ligand>
</feature>
<keyword evidence="10" id="KW-1185">Reference proteome</keyword>
<dbReference type="PANTHER" id="PTHR21090:SF5">
    <property type="entry name" value="PENTAFUNCTIONAL AROM POLYPEPTIDE"/>
    <property type="match status" value="1"/>
</dbReference>
<comment type="function">
    <text evidence="7">Catalyzes the transfer of the enolpyruvyl moiety of phosphoenolpyruvate (PEP) to the 5-hydroxyl of shikimate-3-phosphate (S3P) to produce enolpyruvyl shikimate-3-phosphate and inorganic phosphate.</text>
</comment>
<dbReference type="EMBL" id="ABVQ01000036">
    <property type="protein sequence ID" value="EEC57188.1"/>
    <property type="molecule type" value="Genomic_DNA"/>
</dbReference>
<evidence type="ECO:0000256" key="6">
    <source>
        <dbReference type="ARBA" id="ARBA00044633"/>
    </source>
</evidence>
<name>B7ARJ2_9FIRM</name>
<dbReference type="Gene3D" id="3.40.50.1000">
    <property type="entry name" value="HAD superfamily/HAD-like"/>
    <property type="match status" value="1"/>
</dbReference>
<dbReference type="InterPro" id="IPR006439">
    <property type="entry name" value="HAD-SF_hydro_IA"/>
</dbReference>
<dbReference type="InterPro" id="IPR036968">
    <property type="entry name" value="Enolpyruvate_Tfrase_sf"/>
</dbReference>
<evidence type="ECO:0000256" key="2">
    <source>
        <dbReference type="ARBA" id="ARBA00009948"/>
    </source>
</evidence>
<dbReference type="Pfam" id="PF00702">
    <property type="entry name" value="Hydrolase"/>
    <property type="match status" value="1"/>
</dbReference>
<feature type="binding site" evidence="7">
    <location>
        <position position="187"/>
    </location>
    <ligand>
        <name>3-phosphoshikimate</name>
        <dbReference type="ChEBI" id="CHEBI:145989"/>
    </ligand>
</feature>
<dbReference type="GO" id="GO:0009423">
    <property type="term" value="P:chorismate biosynthetic process"/>
    <property type="evidence" value="ECO:0007669"/>
    <property type="project" value="UniProtKB-UniRule"/>
</dbReference>
<dbReference type="NCBIfam" id="TIGR01549">
    <property type="entry name" value="HAD-SF-IA-v1"/>
    <property type="match status" value="1"/>
</dbReference>
<feature type="binding site" evidence="7">
    <location>
        <position position="39"/>
    </location>
    <ligand>
        <name>3-phosphoshikimate</name>
        <dbReference type="ChEBI" id="CHEBI:145989"/>
    </ligand>
</feature>
<dbReference type="NCBIfam" id="TIGR01356">
    <property type="entry name" value="aroA"/>
    <property type="match status" value="1"/>
</dbReference>
<dbReference type="HAMAP" id="MF_00210">
    <property type="entry name" value="EPSP_synth"/>
    <property type="match status" value="1"/>
</dbReference>
<comment type="catalytic activity">
    <reaction evidence="6">
        <text>3-phosphoshikimate + phosphoenolpyruvate = 5-O-(1-carboxyvinyl)-3-phosphoshikimate + phosphate</text>
        <dbReference type="Rhea" id="RHEA:21256"/>
        <dbReference type="ChEBI" id="CHEBI:43474"/>
        <dbReference type="ChEBI" id="CHEBI:57701"/>
        <dbReference type="ChEBI" id="CHEBI:58702"/>
        <dbReference type="ChEBI" id="CHEBI:145989"/>
        <dbReference type="EC" id="2.5.1.19"/>
    </reaction>
    <physiologicalReaction direction="left-to-right" evidence="6">
        <dbReference type="Rhea" id="RHEA:21257"/>
    </physiologicalReaction>
</comment>
<evidence type="ECO:0000256" key="3">
    <source>
        <dbReference type="ARBA" id="ARBA00022605"/>
    </source>
</evidence>
<dbReference type="SFLD" id="SFLDG01129">
    <property type="entry name" value="C1.5:_HAD__Beta-PGM__Phosphata"/>
    <property type="match status" value="1"/>
</dbReference>
<evidence type="ECO:0000256" key="5">
    <source>
        <dbReference type="ARBA" id="ARBA00023141"/>
    </source>
</evidence>
<dbReference type="PANTHER" id="PTHR21090">
    <property type="entry name" value="AROM/DEHYDROQUINATE SYNTHASE"/>
    <property type="match status" value="1"/>
</dbReference>
<evidence type="ECO:0000256" key="1">
    <source>
        <dbReference type="ARBA" id="ARBA00004811"/>
    </source>
</evidence>
<feature type="active site" description="Proton acceptor" evidence="7">
    <location>
        <position position="330"/>
    </location>
</feature>
<feature type="binding site" evidence="7">
    <location>
        <position position="185"/>
    </location>
    <ligand>
        <name>3-phosphoshikimate</name>
        <dbReference type="ChEBI" id="CHEBI:145989"/>
    </ligand>
</feature>
<reference evidence="9 10" key="2">
    <citation type="submission" date="2008-11" db="EMBL/GenBank/DDBJ databases">
        <authorList>
            <person name="Fulton L."/>
            <person name="Clifton S."/>
            <person name="Fulton B."/>
            <person name="Xu J."/>
            <person name="Minx P."/>
            <person name="Pepin K.H."/>
            <person name="Johnson M."/>
            <person name="Bhonagiri V."/>
            <person name="Nash W.E."/>
            <person name="Mardis E.R."/>
            <person name="Wilson R.K."/>
        </authorList>
    </citation>
    <scope>NUCLEOTIDE SEQUENCE [LARGE SCALE GENOMIC DNA]</scope>
    <source>
        <strain evidence="9 10">ATCC 43243</strain>
    </source>
</reference>
<dbReference type="Proteomes" id="UP000003136">
    <property type="component" value="Unassembled WGS sequence"/>
</dbReference>
<proteinExistence type="inferred from homology"/>
<dbReference type="UniPathway" id="UPA00053">
    <property type="reaction ID" value="UER00089"/>
</dbReference>
<comment type="similarity">
    <text evidence="2 7">Belongs to the EPSP synthase family.</text>
</comment>